<dbReference type="InterPro" id="IPR003265">
    <property type="entry name" value="HhH-GPD_domain"/>
</dbReference>
<protein>
    <submittedName>
        <fullName evidence="7">Endonuclease III domain-containing protein</fullName>
    </submittedName>
</protein>
<dbReference type="GO" id="GO:0004519">
    <property type="term" value="F:endonuclease activity"/>
    <property type="evidence" value="ECO:0007669"/>
    <property type="project" value="UniProtKB-KW"/>
</dbReference>
<proteinExistence type="predicted"/>
<keyword evidence="2" id="KW-0378">Hydrolase</keyword>
<keyword evidence="7" id="KW-0255">Endonuclease</keyword>
<evidence type="ECO:0000256" key="6">
    <source>
        <dbReference type="ARBA" id="ARBA00023295"/>
    </source>
</evidence>
<organism evidence="7 8">
    <name type="scientific">Azospirillum aestuarii</name>
    <dbReference type="NCBI Taxonomy" id="2802052"/>
    <lineage>
        <taxon>Bacteria</taxon>
        <taxon>Pseudomonadati</taxon>
        <taxon>Pseudomonadota</taxon>
        <taxon>Alphaproteobacteria</taxon>
        <taxon>Rhodospirillales</taxon>
        <taxon>Azospirillaceae</taxon>
        <taxon>Azospirillum</taxon>
    </lineage>
</organism>
<evidence type="ECO:0000256" key="3">
    <source>
        <dbReference type="ARBA" id="ARBA00023204"/>
    </source>
</evidence>
<evidence type="ECO:0000256" key="1">
    <source>
        <dbReference type="ARBA" id="ARBA00022763"/>
    </source>
</evidence>
<dbReference type="CDD" id="cd00056">
    <property type="entry name" value="ENDO3c"/>
    <property type="match status" value="1"/>
</dbReference>
<keyword evidence="7" id="KW-0540">Nuclease</keyword>
<dbReference type="EMBL" id="JAEPIV010000039">
    <property type="protein sequence ID" value="MBK4723071.1"/>
    <property type="molecule type" value="Genomic_DNA"/>
</dbReference>
<keyword evidence="8" id="KW-1185">Reference proteome</keyword>
<dbReference type="Gene3D" id="1.10.340.30">
    <property type="entry name" value="Hypothetical protein, domain 2"/>
    <property type="match status" value="1"/>
</dbReference>
<dbReference type="SUPFAM" id="SSF48150">
    <property type="entry name" value="DNA-glycosylase"/>
    <property type="match status" value="1"/>
</dbReference>
<dbReference type="InterPro" id="IPR023170">
    <property type="entry name" value="HhH_base_excis_C"/>
</dbReference>
<evidence type="ECO:0000313" key="7">
    <source>
        <dbReference type="EMBL" id="MBK4723071.1"/>
    </source>
</evidence>
<accession>A0ABS1I7X9</accession>
<gene>
    <name evidence="7" type="ORF">JJL56_29900</name>
</gene>
<name>A0ABS1I7X9_9PROT</name>
<evidence type="ECO:0000313" key="8">
    <source>
        <dbReference type="Proteomes" id="UP000654452"/>
    </source>
</evidence>
<dbReference type="Proteomes" id="UP000654452">
    <property type="component" value="Unassembled WGS sequence"/>
</dbReference>
<evidence type="ECO:0000256" key="4">
    <source>
        <dbReference type="ARBA" id="ARBA00023239"/>
    </source>
</evidence>
<comment type="caution">
    <text evidence="7">The sequence shown here is derived from an EMBL/GenBank/DDBJ whole genome shotgun (WGS) entry which is preliminary data.</text>
</comment>
<evidence type="ECO:0000256" key="5">
    <source>
        <dbReference type="ARBA" id="ARBA00023268"/>
    </source>
</evidence>
<dbReference type="RefSeq" id="WP_200487499.1">
    <property type="nucleotide sequence ID" value="NZ_JAEPIV010000039.1"/>
</dbReference>
<keyword evidence="4" id="KW-0456">Lyase</keyword>
<keyword evidence="6" id="KW-0326">Glycosidase</keyword>
<dbReference type="InterPro" id="IPR011257">
    <property type="entry name" value="DNA_glycosylase"/>
</dbReference>
<evidence type="ECO:0000256" key="2">
    <source>
        <dbReference type="ARBA" id="ARBA00022801"/>
    </source>
</evidence>
<keyword evidence="1" id="KW-0227">DNA damage</keyword>
<keyword evidence="3" id="KW-0234">DNA repair</keyword>
<reference evidence="7 8" key="1">
    <citation type="submission" date="2021-01" db="EMBL/GenBank/DDBJ databases">
        <title>Azospirillum sp. YIM DDC1 draft genome.</title>
        <authorList>
            <person name="Wang Y.-X."/>
        </authorList>
    </citation>
    <scope>NUCLEOTIDE SEQUENCE [LARGE SCALE GENOMIC DNA]</scope>
    <source>
        <strain evidence="7 8">YIM DDC1</strain>
    </source>
</reference>
<dbReference type="InterPro" id="IPR012092">
    <property type="entry name" value="DNA_glyclase/AP_lyase_Ogg"/>
</dbReference>
<dbReference type="Pfam" id="PF22175">
    <property type="entry name" value="Ogg-HhH"/>
    <property type="match status" value="1"/>
</dbReference>
<keyword evidence="5" id="KW-0511">Multifunctional enzyme</keyword>
<sequence>MQVAYGYIGGEIVTWTLPDAEEEVMPGVKWGRPGDILSPAFWSTLARTSKDPTHGFISDDGDLAGQVGFCLLGGYGITAEMAQAAYGRLFSAGVFQLDELADSSDIQRMLEAPLDVDGRLVRYRFPRQRSLRIVGAMRLLRDAPPRMGDPLTFRSDLMAIPGIGPKTASWIVRNHTGCDSVAILDIHIVRACQAMKLFGHSIRLPKDYEALEARFLEFARRIGVGAGILDAIMWSQMRRLPLDLVTRH</sequence>
<dbReference type="Gene3D" id="1.10.1670.10">
    <property type="entry name" value="Helix-hairpin-Helix base-excision DNA repair enzymes (C-terminal)"/>
    <property type="match status" value="1"/>
</dbReference>